<dbReference type="GO" id="GO:0012505">
    <property type="term" value="C:endomembrane system"/>
    <property type="evidence" value="ECO:0007669"/>
    <property type="project" value="UniProtKB-SubCell"/>
</dbReference>
<keyword evidence="2 5" id="KW-0812">Transmembrane</keyword>
<organism evidence="7 8">
    <name type="scientific">Stygiolobus azoricus</name>
    <dbReference type="NCBI Taxonomy" id="41675"/>
    <lineage>
        <taxon>Archaea</taxon>
        <taxon>Thermoproteota</taxon>
        <taxon>Thermoprotei</taxon>
        <taxon>Sulfolobales</taxon>
        <taxon>Sulfolobaceae</taxon>
        <taxon>Stygiolobus</taxon>
    </lineage>
</organism>
<dbReference type="GO" id="GO:0016491">
    <property type="term" value="F:oxidoreductase activity"/>
    <property type="evidence" value="ECO:0007669"/>
    <property type="project" value="InterPro"/>
</dbReference>
<keyword evidence="4 5" id="KW-0472">Membrane</keyword>
<protein>
    <submittedName>
        <fullName evidence="7">Rubrerythrin family protein</fullName>
    </submittedName>
</protein>
<dbReference type="GO" id="GO:0030026">
    <property type="term" value="P:intracellular manganese ion homeostasis"/>
    <property type="evidence" value="ECO:0007669"/>
    <property type="project" value="InterPro"/>
</dbReference>
<feature type="domain" description="Rubrerythrin diiron-binding" evidence="6">
    <location>
        <begin position="7"/>
        <end position="132"/>
    </location>
</feature>
<dbReference type="KEGG" id="sazo:D1868_05615"/>
<dbReference type="EMBL" id="CP045483">
    <property type="protein sequence ID" value="QGR19515.1"/>
    <property type="molecule type" value="Genomic_DNA"/>
</dbReference>
<sequence>MDFNKQYKEELFDSEVYLELGKKESDPIVKAFLFRMAEMEKKHASIWKEISEKRGIRIGKLGIKDKLMIKLYGIIRKVLGLELTLRLLESNEENDIEKYNELAKSEELDENEREKMREISIDEAVHEEMLTTIKAKDVSDFVYGISDGLIEVLAATSGIAGAVSNPLIVALSGLIVGISGTFSMSIGAYLSTKSEKEINEHKREKVKIQKLVDRGEVSKKLSQILSELGIKDKIAQNISPQLVDVAEDIIAPKIEESPLKSSAVTGLSYIVGAIIPLIPYFLRLGGMLGLITSYVISGISIFFVGFMIGLLSDVNPKKKGLEMMGLGIGAAIVTHLIGLLASLVI</sequence>
<dbReference type="GeneID" id="42798527"/>
<dbReference type="GO" id="GO:0046872">
    <property type="term" value="F:metal ion binding"/>
    <property type="evidence" value="ECO:0007669"/>
    <property type="project" value="InterPro"/>
</dbReference>
<dbReference type="InterPro" id="IPR003251">
    <property type="entry name" value="Rr_diiron-bd_dom"/>
</dbReference>
<dbReference type="Pfam" id="PF02915">
    <property type="entry name" value="Rubrerythrin"/>
    <property type="match status" value="1"/>
</dbReference>
<keyword evidence="8" id="KW-1185">Reference proteome</keyword>
<evidence type="ECO:0000256" key="4">
    <source>
        <dbReference type="ARBA" id="ARBA00023136"/>
    </source>
</evidence>
<dbReference type="InterPro" id="IPR008217">
    <property type="entry name" value="Ccc1_fam"/>
</dbReference>
<feature type="transmembrane region" description="Helical" evidence="5">
    <location>
        <begin position="288"/>
        <end position="311"/>
    </location>
</feature>
<evidence type="ECO:0000313" key="8">
    <source>
        <dbReference type="Proteomes" id="UP000423396"/>
    </source>
</evidence>
<name>A0A650CP89_9CREN</name>
<dbReference type="RefSeq" id="WP_156006363.1">
    <property type="nucleotide sequence ID" value="NZ_CP045483.1"/>
</dbReference>
<gene>
    <name evidence="7" type="ORF">D1868_05615</name>
</gene>
<evidence type="ECO:0000256" key="2">
    <source>
        <dbReference type="ARBA" id="ARBA00022692"/>
    </source>
</evidence>
<evidence type="ECO:0000313" key="7">
    <source>
        <dbReference type="EMBL" id="QGR19515.1"/>
    </source>
</evidence>
<feature type="transmembrane region" description="Helical" evidence="5">
    <location>
        <begin position="323"/>
        <end position="344"/>
    </location>
</feature>
<evidence type="ECO:0000259" key="6">
    <source>
        <dbReference type="Pfam" id="PF02915"/>
    </source>
</evidence>
<feature type="transmembrane region" description="Helical" evidence="5">
    <location>
        <begin position="263"/>
        <end position="282"/>
    </location>
</feature>
<accession>A0A650CP89</accession>
<dbReference type="AlphaFoldDB" id="A0A650CP89"/>
<dbReference type="InterPro" id="IPR009078">
    <property type="entry name" value="Ferritin-like_SF"/>
</dbReference>
<dbReference type="Pfam" id="PF01988">
    <property type="entry name" value="VIT1"/>
    <property type="match status" value="1"/>
</dbReference>
<evidence type="ECO:0000256" key="3">
    <source>
        <dbReference type="ARBA" id="ARBA00022989"/>
    </source>
</evidence>
<proteinExistence type="predicted"/>
<dbReference type="GO" id="GO:0005384">
    <property type="term" value="F:manganese ion transmembrane transporter activity"/>
    <property type="evidence" value="ECO:0007669"/>
    <property type="project" value="InterPro"/>
</dbReference>
<feature type="transmembrane region" description="Helical" evidence="5">
    <location>
        <begin position="167"/>
        <end position="190"/>
    </location>
</feature>
<evidence type="ECO:0000256" key="1">
    <source>
        <dbReference type="ARBA" id="ARBA00004127"/>
    </source>
</evidence>
<dbReference type="CDD" id="cd02431">
    <property type="entry name" value="Ferritin_CCC1_C"/>
    <property type="match status" value="1"/>
</dbReference>
<keyword evidence="3 5" id="KW-1133">Transmembrane helix</keyword>
<dbReference type="PANTHER" id="PTHR31851">
    <property type="entry name" value="FE(2+)/MN(2+) TRANSPORTER PCL1"/>
    <property type="match status" value="1"/>
</dbReference>
<dbReference type="Proteomes" id="UP000423396">
    <property type="component" value="Chromosome"/>
</dbReference>
<evidence type="ECO:0000256" key="5">
    <source>
        <dbReference type="SAM" id="Phobius"/>
    </source>
</evidence>
<comment type="subcellular location">
    <subcellularLocation>
        <location evidence="1">Endomembrane system</location>
        <topology evidence="1">Multi-pass membrane protein</topology>
    </subcellularLocation>
</comment>
<reference evidence="7 8" key="1">
    <citation type="submission" date="2019-10" db="EMBL/GenBank/DDBJ databases">
        <title>Genome Sequences from Six Type Strain Members of the Archaeal Family Sulfolobaceae: Acidianus ambivalens, Acidianus infernus, Metallosphaera prunae, Stygiolobus azoricus, Sulfolobus metallicus, and Sulfurisphaera ohwakuensis.</title>
        <authorList>
            <person name="Counts J.A."/>
            <person name="Kelly R.M."/>
        </authorList>
    </citation>
    <scope>NUCLEOTIDE SEQUENCE [LARGE SCALE GENOMIC DNA]</scope>
    <source>
        <strain evidence="7 8">FC6</strain>
    </source>
</reference>
<dbReference type="SUPFAM" id="SSF47240">
    <property type="entry name" value="Ferritin-like"/>
    <property type="match status" value="1"/>
</dbReference>
<dbReference type="OrthoDB" id="42847at2157"/>